<name>A0ABW8SPJ7_9CLOT</name>
<reference evidence="1 2" key="1">
    <citation type="submission" date="2024-11" db="EMBL/GenBank/DDBJ databases">
        <authorList>
            <person name="Heng Y.C."/>
            <person name="Lim A.C.H."/>
            <person name="Lee J.K.Y."/>
            <person name="Kittelmann S."/>
        </authorList>
    </citation>
    <scope>NUCLEOTIDE SEQUENCE [LARGE SCALE GENOMIC DNA]</scope>
    <source>
        <strain evidence="1 2">WILCCON 0269</strain>
    </source>
</reference>
<dbReference type="RefSeq" id="WP_406793816.1">
    <property type="nucleotide sequence ID" value="NZ_JBJHZX010000036.1"/>
</dbReference>
<accession>A0ABW8SPJ7</accession>
<gene>
    <name evidence="1" type="ORF">ACJDU8_19380</name>
</gene>
<evidence type="ECO:0000313" key="2">
    <source>
        <dbReference type="Proteomes" id="UP001623660"/>
    </source>
</evidence>
<keyword evidence="2" id="KW-1185">Reference proteome</keyword>
<sequence>MNNSGDTIELCGKTSVLINTSNLNHCRKYNLNIILKCYKRVIIKGTVYNPNKLPSIGAAIEIIQVNFGSDIRKIIGYSYTDNKGEYLFSLEVLPDIFYEMNIYSPLNM</sequence>
<dbReference type="EMBL" id="JBJHZX010000036">
    <property type="protein sequence ID" value="MFL0197711.1"/>
    <property type="molecule type" value="Genomic_DNA"/>
</dbReference>
<protein>
    <recommendedName>
        <fullName evidence="3">Carboxypeptidase regulatory-like domain-containing protein</fullName>
    </recommendedName>
</protein>
<dbReference type="InterPro" id="IPR008969">
    <property type="entry name" value="CarboxyPept-like_regulatory"/>
</dbReference>
<comment type="caution">
    <text evidence="1">The sequence shown here is derived from an EMBL/GenBank/DDBJ whole genome shotgun (WGS) entry which is preliminary data.</text>
</comment>
<evidence type="ECO:0008006" key="3">
    <source>
        <dbReference type="Google" id="ProtNLM"/>
    </source>
</evidence>
<dbReference type="Proteomes" id="UP001623660">
    <property type="component" value="Unassembled WGS sequence"/>
</dbReference>
<proteinExistence type="predicted"/>
<dbReference type="SUPFAM" id="SSF49464">
    <property type="entry name" value="Carboxypeptidase regulatory domain-like"/>
    <property type="match status" value="1"/>
</dbReference>
<evidence type="ECO:0000313" key="1">
    <source>
        <dbReference type="EMBL" id="MFL0197711.1"/>
    </source>
</evidence>
<organism evidence="1 2">
    <name type="scientific">Candidatus Clostridium eludens</name>
    <dbReference type="NCBI Taxonomy" id="3381663"/>
    <lineage>
        <taxon>Bacteria</taxon>
        <taxon>Bacillati</taxon>
        <taxon>Bacillota</taxon>
        <taxon>Clostridia</taxon>
        <taxon>Eubacteriales</taxon>
        <taxon>Clostridiaceae</taxon>
        <taxon>Clostridium</taxon>
    </lineage>
</organism>